<dbReference type="PaxDb" id="3708-A0A078JQT6"/>
<protein>
    <submittedName>
        <fullName evidence="1">BnaAnng28370D protein</fullName>
    </submittedName>
</protein>
<dbReference type="EMBL" id="LK037941">
    <property type="protein sequence ID" value="CDY68775.1"/>
    <property type="molecule type" value="Genomic_DNA"/>
</dbReference>
<keyword evidence="2" id="KW-1185">Reference proteome</keyword>
<organism evidence="1 2">
    <name type="scientific">Brassica napus</name>
    <name type="common">Rape</name>
    <dbReference type="NCBI Taxonomy" id="3708"/>
    <lineage>
        <taxon>Eukaryota</taxon>
        <taxon>Viridiplantae</taxon>
        <taxon>Streptophyta</taxon>
        <taxon>Embryophyta</taxon>
        <taxon>Tracheophyta</taxon>
        <taxon>Spermatophyta</taxon>
        <taxon>Magnoliopsida</taxon>
        <taxon>eudicotyledons</taxon>
        <taxon>Gunneridae</taxon>
        <taxon>Pentapetalae</taxon>
        <taxon>rosids</taxon>
        <taxon>malvids</taxon>
        <taxon>Brassicales</taxon>
        <taxon>Brassicaceae</taxon>
        <taxon>Brassiceae</taxon>
        <taxon>Brassica</taxon>
    </lineage>
</organism>
<dbReference type="Proteomes" id="UP000028999">
    <property type="component" value="Unassembled WGS sequence"/>
</dbReference>
<dbReference type="AlphaFoldDB" id="A0A078JQT6"/>
<proteinExistence type="predicted"/>
<sequence length="33" mass="3820">MAKLIFFLAARTKLLNLKNGDAIVEYSCYVLHY</sequence>
<accession>A0A078JQT6</accession>
<gene>
    <name evidence="1" type="primary">BnaAnng28370D</name>
    <name evidence="1" type="ORF">GSBRNA2T00077628001</name>
</gene>
<reference evidence="1 2" key="1">
    <citation type="journal article" date="2014" name="Science">
        <title>Plant genetics. Early allopolyploid evolution in the post-Neolithic Brassica napus oilseed genome.</title>
        <authorList>
            <person name="Chalhoub B."/>
            <person name="Denoeud F."/>
            <person name="Liu S."/>
            <person name="Parkin I.A."/>
            <person name="Tang H."/>
            <person name="Wang X."/>
            <person name="Chiquet J."/>
            <person name="Belcram H."/>
            <person name="Tong C."/>
            <person name="Samans B."/>
            <person name="Correa M."/>
            <person name="Da Silva C."/>
            <person name="Just J."/>
            <person name="Falentin C."/>
            <person name="Koh C.S."/>
            <person name="Le Clainche I."/>
            <person name="Bernard M."/>
            <person name="Bento P."/>
            <person name="Noel B."/>
            <person name="Labadie K."/>
            <person name="Alberti A."/>
            <person name="Charles M."/>
            <person name="Arnaud D."/>
            <person name="Guo H."/>
            <person name="Daviaud C."/>
            <person name="Alamery S."/>
            <person name="Jabbari K."/>
            <person name="Zhao M."/>
            <person name="Edger P.P."/>
            <person name="Chelaifa H."/>
            <person name="Tack D."/>
            <person name="Lassalle G."/>
            <person name="Mestiri I."/>
            <person name="Schnel N."/>
            <person name="Le Paslier M.C."/>
            <person name="Fan G."/>
            <person name="Renault V."/>
            <person name="Bayer P.E."/>
            <person name="Golicz A.A."/>
            <person name="Manoli S."/>
            <person name="Lee T.H."/>
            <person name="Thi V.H."/>
            <person name="Chalabi S."/>
            <person name="Hu Q."/>
            <person name="Fan C."/>
            <person name="Tollenaere R."/>
            <person name="Lu Y."/>
            <person name="Battail C."/>
            <person name="Shen J."/>
            <person name="Sidebottom C.H."/>
            <person name="Wang X."/>
            <person name="Canaguier A."/>
            <person name="Chauveau A."/>
            <person name="Berard A."/>
            <person name="Deniot G."/>
            <person name="Guan M."/>
            <person name="Liu Z."/>
            <person name="Sun F."/>
            <person name="Lim Y.P."/>
            <person name="Lyons E."/>
            <person name="Town C.D."/>
            <person name="Bancroft I."/>
            <person name="Wang X."/>
            <person name="Meng J."/>
            <person name="Ma J."/>
            <person name="Pires J.C."/>
            <person name="King G.J."/>
            <person name="Brunel D."/>
            <person name="Delourme R."/>
            <person name="Renard M."/>
            <person name="Aury J.M."/>
            <person name="Adams K.L."/>
            <person name="Batley J."/>
            <person name="Snowdon R.J."/>
            <person name="Tost J."/>
            <person name="Edwards D."/>
            <person name="Zhou Y."/>
            <person name="Hua W."/>
            <person name="Sharpe A.G."/>
            <person name="Paterson A.H."/>
            <person name="Guan C."/>
            <person name="Wincker P."/>
        </authorList>
    </citation>
    <scope>NUCLEOTIDE SEQUENCE [LARGE SCALE GENOMIC DNA]</scope>
    <source>
        <strain evidence="2">cv. Darmor-bzh</strain>
    </source>
</reference>
<dbReference type="Gramene" id="CDY68775">
    <property type="protein sequence ID" value="CDY68775"/>
    <property type="gene ID" value="GSBRNA2T00077628001"/>
</dbReference>
<evidence type="ECO:0000313" key="1">
    <source>
        <dbReference type="EMBL" id="CDY68775.1"/>
    </source>
</evidence>
<evidence type="ECO:0000313" key="2">
    <source>
        <dbReference type="Proteomes" id="UP000028999"/>
    </source>
</evidence>
<name>A0A078JQT6_BRANA</name>